<dbReference type="InterPro" id="IPR011004">
    <property type="entry name" value="Trimer_LpxA-like_sf"/>
</dbReference>
<dbReference type="EMBL" id="CP031926">
    <property type="protein sequence ID" value="QRZ33793.1"/>
    <property type="molecule type" value="Genomic_DNA"/>
</dbReference>
<dbReference type="AlphaFoldDB" id="A0AAJ4MKH2"/>
<gene>
    <name evidence="3" type="ORF">LL223_0122</name>
</gene>
<dbReference type="Gene3D" id="2.160.10.10">
    <property type="entry name" value="Hexapeptide repeat proteins"/>
    <property type="match status" value="1"/>
</dbReference>
<accession>A0AAJ4MKH2</accession>
<sequence>MQNSFYSKKELENLGFKSIGCNVSISKKSSIYGINNISIGDNVRIDDFTILSGKINIENNIHIAAYSALYGGTKGIFLKDFSNISSRVTIYAVSDDYSGESLTSPMVPEKYKTLDESPVIINKHVIIGSTSVILPGVDIGEGCAIGSLSLVKNSLKPWGIYAGSPVKKVKSRSKKIIELETKFLAQYNQI</sequence>
<dbReference type="PANTHER" id="PTHR43300">
    <property type="entry name" value="ACETYLTRANSFERASE"/>
    <property type="match status" value="1"/>
</dbReference>
<evidence type="ECO:0000313" key="3">
    <source>
        <dbReference type="EMBL" id="QRZ33793.1"/>
    </source>
</evidence>
<proteinExistence type="predicted"/>
<name>A0AAJ4MKH2_LACLL</name>
<keyword evidence="2 3" id="KW-0012">Acyltransferase</keyword>
<dbReference type="GO" id="GO:0016746">
    <property type="term" value="F:acyltransferase activity"/>
    <property type="evidence" value="ECO:0007669"/>
    <property type="project" value="UniProtKB-KW"/>
</dbReference>
<reference evidence="3" key="1">
    <citation type="journal article" date="2020" name="Mol. Microbiol.">
        <title>The CWPS Rubik's cube: Linking diversity of cell wall polysaccharide structures with the encoded biosynthetic machinery of selected Lactococcus lactis strains.</title>
        <authorList>
            <person name="Mahony J."/>
            <person name="Frantzen C."/>
            <person name="Vinogradov E."/>
            <person name="Sadovskaya I."/>
            <person name="Theodorou I."/>
            <person name="Kelleher P."/>
            <person name="Chapot-Chartier M.P."/>
            <person name="Cambillau C."/>
            <person name="Holo H."/>
            <person name="van Sinderen D."/>
        </authorList>
    </citation>
    <scope>NUCLEOTIDE SEQUENCE</scope>
    <source>
        <strain evidence="3">223</strain>
    </source>
</reference>
<dbReference type="EC" id="2.3.1.-" evidence="3"/>
<evidence type="ECO:0000256" key="2">
    <source>
        <dbReference type="ARBA" id="ARBA00023315"/>
    </source>
</evidence>
<reference evidence="3" key="2">
    <citation type="submission" date="2023-04" db="EMBL/GenBank/DDBJ databases">
        <authorList>
            <person name="McDonnell B."/>
        </authorList>
    </citation>
    <scope>NUCLEOTIDE SEQUENCE</scope>
    <source>
        <strain evidence="3">223</strain>
    </source>
</reference>
<keyword evidence="1 3" id="KW-0808">Transferase</keyword>
<dbReference type="CDD" id="cd04647">
    <property type="entry name" value="LbH_MAT_like"/>
    <property type="match status" value="1"/>
</dbReference>
<dbReference type="RefSeq" id="WP_205288556.1">
    <property type="nucleotide sequence ID" value="NZ_CP031926.2"/>
</dbReference>
<dbReference type="Proteomes" id="UP000663169">
    <property type="component" value="Chromosome"/>
</dbReference>
<evidence type="ECO:0000256" key="1">
    <source>
        <dbReference type="ARBA" id="ARBA00022679"/>
    </source>
</evidence>
<dbReference type="PANTHER" id="PTHR43300:SF12">
    <property type="entry name" value="CHLORAMPHENICOL ACETYLTRANSFERASE"/>
    <property type="match status" value="1"/>
</dbReference>
<protein>
    <submittedName>
        <fullName evidence="3">Acyltransferase</fullName>
        <ecNumber evidence="3">2.3.1.-</ecNumber>
    </submittedName>
</protein>
<dbReference type="SUPFAM" id="SSF51161">
    <property type="entry name" value="Trimeric LpxA-like enzymes"/>
    <property type="match status" value="1"/>
</dbReference>
<dbReference type="InterPro" id="IPR050179">
    <property type="entry name" value="Trans_hexapeptide_repeat"/>
</dbReference>
<organism evidence="3 4">
    <name type="scientific">Lactococcus lactis subsp. lactis</name>
    <name type="common">Streptococcus lactis</name>
    <dbReference type="NCBI Taxonomy" id="1360"/>
    <lineage>
        <taxon>Bacteria</taxon>
        <taxon>Bacillati</taxon>
        <taxon>Bacillota</taxon>
        <taxon>Bacilli</taxon>
        <taxon>Lactobacillales</taxon>
        <taxon>Streptococcaceae</taxon>
        <taxon>Lactococcus</taxon>
    </lineage>
</organism>
<evidence type="ECO:0000313" key="4">
    <source>
        <dbReference type="Proteomes" id="UP000663169"/>
    </source>
</evidence>